<dbReference type="SUPFAM" id="SSF55298">
    <property type="entry name" value="YjgF-like"/>
    <property type="match status" value="1"/>
</dbReference>
<reference evidence="3" key="1">
    <citation type="submission" date="2016-10" db="EMBL/GenBank/DDBJ databases">
        <authorList>
            <person name="Varghese N."/>
            <person name="Submissions S."/>
        </authorList>
    </citation>
    <scope>NUCLEOTIDE SEQUENCE [LARGE SCALE GENOMIC DNA]</scope>
    <source>
        <strain evidence="3">DSM 17044</strain>
    </source>
</reference>
<dbReference type="RefSeq" id="WP_075008815.1">
    <property type="nucleotide sequence ID" value="NZ_FOAP01000013.1"/>
</dbReference>
<dbReference type="GO" id="GO:0019239">
    <property type="term" value="F:deaminase activity"/>
    <property type="evidence" value="ECO:0007669"/>
    <property type="project" value="TreeGrafter"/>
</dbReference>
<keyword evidence="3" id="KW-1185">Reference proteome</keyword>
<dbReference type="Proteomes" id="UP000182719">
    <property type="component" value="Unassembled WGS sequence"/>
</dbReference>
<dbReference type="InterPro" id="IPR035959">
    <property type="entry name" value="RutC-like_sf"/>
</dbReference>
<protein>
    <submittedName>
        <fullName evidence="2">Enamine deaminase RidA, house cleaning of reactive enamine intermediates, YjgF/YER057c/UK114 family</fullName>
    </submittedName>
</protein>
<name>A0A1H7WT70_STIAU</name>
<dbReference type="GO" id="GO:0005829">
    <property type="term" value="C:cytosol"/>
    <property type="evidence" value="ECO:0007669"/>
    <property type="project" value="TreeGrafter"/>
</dbReference>
<proteinExistence type="inferred from homology"/>
<accession>A0A1H7WT70</accession>
<evidence type="ECO:0000313" key="3">
    <source>
        <dbReference type="Proteomes" id="UP000182719"/>
    </source>
</evidence>
<dbReference type="AlphaFoldDB" id="A0A1H7WT70"/>
<evidence type="ECO:0000313" key="2">
    <source>
        <dbReference type="EMBL" id="SEM24495.1"/>
    </source>
</evidence>
<dbReference type="OrthoDB" id="9803101at2"/>
<comment type="similarity">
    <text evidence="1">Belongs to the RutC family.</text>
</comment>
<dbReference type="CDD" id="cd00448">
    <property type="entry name" value="YjgF_YER057c_UK114_family"/>
    <property type="match status" value="1"/>
</dbReference>
<gene>
    <name evidence="2" type="ORF">SAMN05444354_113171</name>
</gene>
<evidence type="ECO:0000256" key="1">
    <source>
        <dbReference type="ARBA" id="ARBA00010552"/>
    </source>
</evidence>
<dbReference type="Gene3D" id="3.30.1330.40">
    <property type="entry name" value="RutC-like"/>
    <property type="match status" value="1"/>
</dbReference>
<dbReference type="PANTHER" id="PTHR11803">
    <property type="entry name" value="2-IMINOBUTANOATE/2-IMINOPROPANOATE DEAMINASE RIDA"/>
    <property type="match status" value="1"/>
</dbReference>
<dbReference type="PANTHER" id="PTHR11803:SF58">
    <property type="entry name" value="PROTEIN HMF1-RELATED"/>
    <property type="match status" value="1"/>
</dbReference>
<organism evidence="2 3">
    <name type="scientific">Stigmatella aurantiaca</name>
    <dbReference type="NCBI Taxonomy" id="41"/>
    <lineage>
        <taxon>Bacteria</taxon>
        <taxon>Pseudomonadati</taxon>
        <taxon>Myxococcota</taxon>
        <taxon>Myxococcia</taxon>
        <taxon>Myxococcales</taxon>
        <taxon>Cystobacterineae</taxon>
        <taxon>Archangiaceae</taxon>
        <taxon>Stigmatella</taxon>
    </lineage>
</organism>
<sequence length="134" mass="14458">MPRELVNPPNLYNSVLYGFSHAALQHGGRTLHLAGQVAWNAKGDLVGEGDLARQTRQVLENLKGVLTAVGARPTDLVRLRTYVVKHTPDKLGIVLGEIKAFYEGAEPAPNTYLGVEALALPELLVEIEAIAVIP</sequence>
<dbReference type="InterPro" id="IPR006175">
    <property type="entry name" value="YjgF/YER057c/UK114"/>
</dbReference>
<dbReference type="Pfam" id="PF01042">
    <property type="entry name" value="Ribonuc_L-PSP"/>
    <property type="match status" value="1"/>
</dbReference>
<dbReference type="EMBL" id="FOAP01000013">
    <property type="protein sequence ID" value="SEM24495.1"/>
    <property type="molecule type" value="Genomic_DNA"/>
</dbReference>